<accession>A0A8S1XKP8</accession>
<sequence length="77" mass="8886">MSIIISTILKRHSFLQRPDKSCLISIGYQNLDCIKNFLFYILYQILASQLKPILHFAPQEAVQVSQFSSKKPCINQD</sequence>
<gene>
    <name evidence="1" type="ORF">POCTA_138.1.T1240130</name>
</gene>
<keyword evidence="2" id="KW-1185">Reference proteome</keyword>
<proteinExistence type="predicted"/>
<organism evidence="1 2">
    <name type="scientific">Paramecium octaurelia</name>
    <dbReference type="NCBI Taxonomy" id="43137"/>
    <lineage>
        <taxon>Eukaryota</taxon>
        <taxon>Sar</taxon>
        <taxon>Alveolata</taxon>
        <taxon>Ciliophora</taxon>
        <taxon>Intramacronucleata</taxon>
        <taxon>Oligohymenophorea</taxon>
        <taxon>Peniculida</taxon>
        <taxon>Parameciidae</taxon>
        <taxon>Paramecium</taxon>
    </lineage>
</organism>
<evidence type="ECO:0000313" key="2">
    <source>
        <dbReference type="Proteomes" id="UP000683925"/>
    </source>
</evidence>
<reference evidence="1" key="1">
    <citation type="submission" date="2021-01" db="EMBL/GenBank/DDBJ databases">
        <authorList>
            <consortium name="Genoscope - CEA"/>
            <person name="William W."/>
        </authorList>
    </citation>
    <scope>NUCLEOTIDE SEQUENCE</scope>
</reference>
<evidence type="ECO:0000313" key="1">
    <source>
        <dbReference type="EMBL" id="CAD8201464.1"/>
    </source>
</evidence>
<dbReference type="AlphaFoldDB" id="A0A8S1XKP8"/>
<comment type="caution">
    <text evidence="1">The sequence shown here is derived from an EMBL/GenBank/DDBJ whole genome shotgun (WGS) entry which is preliminary data.</text>
</comment>
<dbReference type="EMBL" id="CAJJDP010000124">
    <property type="protein sequence ID" value="CAD8201464.1"/>
    <property type="molecule type" value="Genomic_DNA"/>
</dbReference>
<dbReference type="Proteomes" id="UP000683925">
    <property type="component" value="Unassembled WGS sequence"/>
</dbReference>
<name>A0A8S1XKP8_PAROT</name>
<protein>
    <submittedName>
        <fullName evidence="1">Uncharacterized protein</fullName>
    </submittedName>
</protein>